<gene>
    <name evidence="2" type="ORF">AAG570_011215</name>
</gene>
<evidence type="ECO:0008006" key="4">
    <source>
        <dbReference type="Google" id="ProtNLM"/>
    </source>
</evidence>
<feature type="non-terminal residue" evidence="2">
    <location>
        <position position="1"/>
    </location>
</feature>
<name>A0ABD0YK85_9HEMI</name>
<protein>
    <recommendedName>
        <fullName evidence="4">Paramyosin</fullName>
    </recommendedName>
</protein>
<accession>A0ABD0YK85</accession>
<dbReference type="AlphaFoldDB" id="A0ABD0YK85"/>
<keyword evidence="1" id="KW-0175">Coiled coil</keyword>
<comment type="caution">
    <text evidence="2">The sequence shown here is derived from an EMBL/GenBank/DDBJ whole genome shotgun (WGS) entry which is preliminary data.</text>
</comment>
<dbReference type="Proteomes" id="UP001558652">
    <property type="component" value="Unassembled WGS sequence"/>
</dbReference>
<proteinExistence type="predicted"/>
<evidence type="ECO:0000313" key="3">
    <source>
        <dbReference type="Proteomes" id="UP001558652"/>
    </source>
</evidence>
<evidence type="ECO:0000313" key="2">
    <source>
        <dbReference type="EMBL" id="KAL1131601.1"/>
    </source>
</evidence>
<sequence length="115" mass="13279">HQSVLQAHLREATIEKGRLEEAAASLREKAERLKYELADARQAEIARDDTIAILQTQLKRLEDRYTKAQEDLCTLRQRATNAEHELQHLRQLCSTVSNCKITKLYDIILETIIIP</sequence>
<organism evidence="2 3">
    <name type="scientific">Ranatra chinensis</name>
    <dbReference type="NCBI Taxonomy" id="642074"/>
    <lineage>
        <taxon>Eukaryota</taxon>
        <taxon>Metazoa</taxon>
        <taxon>Ecdysozoa</taxon>
        <taxon>Arthropoda</taxon>
        <taxon>Hexapoda</taxon>
        <taxon>Insecta</taxon>
        <taxon>Pterygota</taxon>
        <taxon>Neoptera</taxon>
        <taxon>Paraneoptera</taxon>
        <taxon>Hemiptera</taxon>
        <taxon>Heteroptera</taxon>
        <taxon>Panheteroptera</taxon>
        <taxon>Nepomorpha</taxon>
        <taxon>Nepidae</taxon>
        <taxon>Ranatrinae</taxon>
        <taxon>Ranatra</taxon>
    </lineage>
</organism>
<dbReference type="EMBL" id="JBFDAA010000006">
    <property type="protein sequence ID" value="KAL1131601.1"/>
    <property type="molecule type" value="Genomic_DNA"/>
</dbReference>
<evidence type="ECO:0000256" key="1">
    <source>
        <dbReference type="SAM" id="Coils"/>
    </source>
</evidence>
<keyword evidence="3" id="KW-1185">Reference proteome</keyword>
<reference evidence="2 3" key="1">
    <citation type="submission" date="2024-07" db="EMBL/GenBank/DDBJ databases">
        <title>Chromosome-level genome assembly of the water stick insect Ranatra chinensis (Heteroptera: Nepidae).</title>
        <authorList>
            <person name="Liu X."/>
        </authorList>
    </citation>
    <scope>NUCLEOTIDE SEQUENCE [LARGE SCALE GENOMIC DNA]</scope>
    <source>
        <strain evidence="2">Cailab_2021Rc</strain>
        <tissue evidence="2">Muscle</tissue>
    </source>
</reference>
<feature type="coiled-coil region" evidence="1">
    <location>
        <begin position="9"/>
        <end position="71"/>
    </location>
</feature>